<dbReference type="InParanoid" id="A0A7J7CWM5"/>
<dbReference type="GO" id="GO:0016042">
    <property type="term" value="P:lipid catabolic process"/>
    <property type="evidence" value="ECO:0007669"/>
    <property type="project" value="UniProtKB-KW"/>
</dbReference>
<sequence>MDCKCKLLLLYFAVIVLLVFPNLKINGVHGDQQVPCYFIFGDSLSDSGNNNNLSTSAKANYLPYGIDFPAGPTGRFCNGRTTVDVITKFLGFEEFIPPYATANGSELLQGVNYASGSAGIRDETGKQLGYCISIDEQLRHHKLTISQIVNILGDQTQATHHLNKCLYSVQVGSNDYLNNYFLPDYYNTSKRYTPSQYAAVLAKQYSHQLRTLYNHGARKFALFGMGPIGCTPHAIVTYGTNGSLCVNKLNDAATLFNDQLKLLTDQLNMELKDAKFAYVNILEILLSLAKYFSDFKPAASTCCQVNKFRLCIPSKSPCFLRNLRVFWDAVHPTEAANIITAIGSYPAFKFLNVHLHEVDLSSLLAQLQHN</sequence>
<keyword evidence="6" id="KW-0442">Lipid degradation</keyword>
<evidence type="ECO:0000256" key="3">
    <source>
        <dbReference type="ARBA" id="ARBA00022525"/>
    </source>
</evidence>
<evidence type="ECO:0000256" key="7">
    <source>
        <dbReference type="ARBA" id="ARBA00023098"/>
    </source>
</evidence>
<evidence type="ECO:0000256" key="4">
    <source>
        <dbReference type="ARBA" id="ARBA00022729"/>
    </source>
</evidence>
<reference evidence="9 10" key="1">
    <citation type="journal article" date="2020" name="Nat. Commun.">
        <title>Genome of Tripterygium wilfordii and identification of cytochrome P450 involved in triptolide biosynthesis.</title>
        <authorList>
            <person name="Tu L."/>
            <person name="Su P."/>
            <person name="Zhang Z."/>
            <person name="Gao L."/>
            <person name="Wang J."/>
            <person name="Hu T."/>
            <person name="Zhou J."/>
            <person name="Zhang Y."/>
            <person name="Zhao Y."/>
            <person name="Liu Y."/>
            <person name="Song Y."/>
            <person name="Tong Y."/>
            <person name="Lu Y."/>
            <person name="Yang J."/>
            <person name="Xu C."/>
            <person name="Jia M."/>
            <person name="Peters R.J."/>
            <person name="Huang L."/>
            <person name="Gao W."/>
        </authorList>
    </citation>
    <scope>NUCLEOTIDE SEQUENCE [LARGE SCALE GENOMIC DNA]</scope>
    <source>
        <strain evidence="10">cv. XIE 37</strain>
        <tissue evidence="9">Leaf</tissue>
    </source>
</reference>
<keyword evidence="7" id="KW-0443">Lipid metabolism</keyword>
<comment type="subcellular location">
    <subcellularLocation>
        <location evidence="1">Secreted</location>
    </subcellularLocation>
</comment>
<evidence type="ECO:0000256" key="2">
    <source>
        <dbReference type="ARBA" id="ARBA00008668"/>
    </source>
</evidence>
<dbReference type="PANTHER" id="PTHR45650">
    <property type="entry name" value="GDSL-LIKE LIPASE/ACYLHYDROLASE-RELATED"/>
    <property type="match status" value="1"/>
</dbReference>
<evidence type="ECO:0000313" key="9">
    <source>
        <dbReference type="EMBL" id="KAF5738286.1"/>
    </source>
</evidence>
<comment type="similarity">
    <text evidence="2">Belongs to the 'GDSL' lipolytic enzyme family.</text>
</comment>
<organism evidence="9 10">
    <name type="scientific">Tripterygium wilfordii</name>
    <name type="common">Thunder God vine</name>
    <dbReference type="NCBI Taxonomy" id="458696"/>
    <lineage>
        <taxon>Eukaryota</taxon>
        <taxon>Viridiplantae</taxon>
        <taxon>Streptophyta</taxon>
        <taxon>Embryophyta</taxon>
        <taxon>Tracheophyta</taxon>
        <taxon>Spermatophyta</taxon>
        <taxon>Magnoliopsida</taxon>
        <taxon>eudicotyledons</taxon>
        <taxon>Gunneridae</taxon>
        <taxon>Pentapetalae</taxon>
        <taxon>rosids</taxon>
        <taxon>fabids</taxon>
        <taxon>Celastrales</taxon>
        <taxon>Celastraceae</taxon>
        <taxon>Tripterygium</taxon>
    </lineage>
</organism>
<evidence type="ECO:0000256" key="5">
    <source>
        <dbReference type="ARBA" id="ARBA00022801"/>
    </source>
</evidence>
<protein>
    <submittedName>
        <fullName evidence="9">Putative zinc finger protein</fullName>
    </submittedName>
</protein>
<comment type="caution">
    <text evidence="9">The sequence shown here is derived from an EMBL/GenBank/DDBJ whole genome shotgun (WGS) entry which is preliminary data.</text>
</comment>
<dbReference type="Proteomes" id="UP000593562">
    <property type="component" value="Unassembled WGS sequence"/>
</dbReference>
<keyword evidence="5" id="KW-0378">Hydrolase</keyword>
<proteinExistence type="inferred from homology"/>
<dbReference type="InterPro" id="IPR001087">
    <property type="entry name" value="GDSL"/>
</dbReference>
<name>A0A7J7CWM5_TRIWF</name>
<dbReference type="Gene3D" id="3.40.50.1110">
    <property type="entry name" value="SGNH hydrolase"/>
    <property type="match status" value="1"/>
</dbReference>
<keyword evidence="10" id="KW-1185">Reference proteome</keyword>
<keyword evidence="4 8" id="KW-0732">Signal</keyword>
<evidence type="ECO:0000256" key="6">
    <source>
        <dbReference type="ARBA" id="ARBA00022963"/>
    </source>
</evidence>
<dbReference type="CDD" id="cd01837">
    <property type="entry name" value="SGNH_plant_lipase_like"/>
    <property type="match status" value="1"/>
</dbReference>
<dbReference type="GO" id="GO:0016788">
    <property type="term" value="F:hydrolase activity, acting on ester bonds"/>
    <property type="evidence" value="ECO:0007669"/>
    <property type="project" value="InterPro"/>
</dbReference>
<dbReference type="InterPro" id="IPR036514">
    <property type="entry name" value="SGNH_hydro_sf"/>
</dbReference>
<keyword evidence="3" id="KW-0964">Secreted</keyword>
<dbReference type="InterPro" id="IPR035669">
    <property type="entry name" value="SGNH_plant_lipase-like"/>
</dbReference>
<dbReference type="GO" id="GO:0005576">
    <property type="term" value="C:extracellular region"/>
    <property type="evidence" value="ECO:0007669"/>
    <property type="project" value="UniProtKB-SubCell"/>
</dbReference>
<evidence type="ECO:0000313" key="10">
    <source>
        <dbReference type="Proteomes" id="UP000593562"/>
    </source>
</evidence>
<dbReference type="SUPFAM" id="SSF52266">
    <property type="entry name" value="SGNH hydrolase"/>
    <property type="match status" value="1"/>
</dbReference>
<gene>
    <name evidence="9" type="ORF">HS088_TW13G01182</name>
</gene>
<dbReference type="AlphaFoldDB" id="A0A7J7CWM5"/>
<feature type="signal peptide" evidence="8">
    <location>
        <begin position="1"/>
        <end position="30"/>
    </location>
</feature>
<evidence type="ECO:0000256" key="1">
    <source>
        <dbReference type="ARBA" id="ARBA00004613"/>
    </source>
</evidence>
<dbReference type="EMBL" id="JAAARO010000013">
    <property type="protein sequence ID" value="KAF5738286.1"/>
    <property type="molecule type" value="Genomic_DNA"/>
</dbReference>
<dbReference type="InterPro" id="IPR051238">
    <property type="entry name" value="GDSL_esterase/lipase"/>
</dbReference>
<feature type="chain" id="PRO_5029886233" evidence="8">
    <location>
        <begin position="31"/>
        <end position="370"/>
    </location>
</feature>
<dbReference type="PANTHER" id="PTHR45650:SF9">
    <property type="entry name" value="SGNH HYDROLASE-TYPE ESTERASE DOMAIN-CONTAINING PROTEIN"/>
    <property type="match status" value="1"/>
</dbReference>
<dbReference type="Pfam" id="PF00657">
    <property type="entry name" value="Lipase_GDSL"/>
    <property type="match status" value="1"/>
</dbReference>
<accession>A0A7J7CWM5</accession>
<evidence type="ECO:0000256" key="8">
    <source>
        <dbReference type="SAM" id="SignalP"/>
    </source>
</evidence>